<name>A0ABN9RMS7_9DINO</name>
<gene>
    <name evidence="2" type="ORF">PCOR1329_LOCUS20480</name>
</gene>
<dbReference type="Proteomes" id="UP001189429">
    <property type="component" value="Unassembled WGS sequence"/>
</dbReference>
<evidence type="ECO:0000256" key="1">
    <source>
        <dbReference type="SAM" id="MobiDB-lite"/>
    </source>
</evidence>
<feature type="compositionally biased region" description="Acidic residues" evidence="1">
    <location>
        <begin position="184"/>
        <end position="197"/>
    </location>
</feature>
<evidence type="ECO:0000313" key="2">
    <source>
        <dbReference type="EMBL" id="CAK0818109.1"/>
    </source>
</evidence>
<accession>A0ABN9RMS7</accession>
<keyword evidence="3" id="KW-1185">Reference proteome</keyword>
<reference evidence="2" key="1">
    <citation type="submission" date="2023-10" db="EMBL/GenBank/DDBJ databases">
        <authorList>
            <person name="Chen Y."/>
            <person name="Shah S."/>
            <person name="Dougan E. K."/>
            <person name="Thang M."/>
            <person name="Chan C."/>
        </authorList>
    </citation>
    <scope>NUCLEOTIDE SEQUENCE [LARGE SCALE GENOMIC DNA]</scope>
</reference>
<feature type="region of interest" description="Disordered" evidence="1">
    <location>
        <begin position="162"/>
        <end position="197"/>
    </location>
</feature>
<evidence type="ECO:0000313" key="3">
    <source>
        <dbReference type="Proteomes" id="UP001189429"/>
    </source>
</evidence>
<feature type="region of interest" description="Disordered" evidence="1">
    <location>
        <begin position="1"/>
        <end position="35"/>
    </location>
</feature>
<feature type="compositionally biased region" description="Low complexity" evidence="1">
    <location>
        <begin position="205"/>
        <end position="222"/>
    </location>
</feature>
<feature type="region of interest" description="Disordered" evidence="1">
    <location>
        <begin position="203"/>
        <end position="222"/>
    </location>
</feature>
<protein>
    <submittedName>
        <fullName evidence="2">Uncharacterized protein</fullName>
    </submittedName>
</protein>
<dbReference type="EMBL" id="CAUYUJ010006653">
    <property type="protein sequence ID" value="CAK0818109.1"/>
    <property type="molecule type" value="Genomic_DNA"/>
</dbReference>
<comment type="caution">
    <text evidence="2">The sequence shown here is derived from an EMBL/GenBank/DDBJ whole genome shotgun (WGS) entry which is preliminary data.</text>
</comment>
<organism evidence="2 3">
    <name type="scientific">Prorocentrum cordatum</name>
    <dbReference type="NCBI Taxonomy" id="2364126"/>
    <lineage>
        <taxon>Eukaryota</taxon>
        <taxon>Sar</taxon>
        <taxon>Alveolata</taxon>
        <taxon>Dinophyceae</taxon>
        <taxon>Prorocentrales</taxon>
        <taxon>Prorocentraceae</taxon>
        <taxon>Prorocentrum</taxon>
    </lineage>
</organism>
<proteinExistence type="predicted"/>
<sequence length="473" mass="50488">MALPALQGALRSRRNRASGRPTDAREVPGAGHARTKSAVHAPLLLAAAGLLDPSEGAQWREHRLTQAWWQPTVETLRLAEPAPAGPFAQMLAHTDARTRELPAVLAADGGERPRHLPFAPVAQAVAHSSTGYIQPLVQDLILEAFGGLVLARGVDARADELRSPAARAAAEPHPPLPPPRAEEAPEEEGTPEEAEDEEVAEQAEEAAGWEKAPATTEGTRAATTARVEREALDGSDLQAALRQRVATLRSAPALLRGWKLLVLIPTMLLSKGPSARTVPKEQLLERFARFEELAQRCERAHALAQQGKVSAARQALTASTIAPGTEAAMAELRDPARRLAEPREPLRADLAAWAPEPILLGPDQLLRNLLGCRRGAAPGPSSMTGAHMQSLLEDEQACGLLHHAATRMAQARLPGPVAEALRLGQLTAPTKPNGRARGNVTGDVLRIVILESNDKAAAVNFLLIGKKEITLPY</sequence>